<feature type="region of interest" description="Disordered" evidence="1">
    <location>
        <begin position="292"/>
        <end position="325"/>
    </location>
</feature>
<evidence type="ECO:0000256" key="2">
    <source>
        <dbReference type="SAM" id="Phobius"/>
    </source>
</evidence>
<sequence>MPTTRRYPPWLLITAGSAIIITTYLFLVVWQPESLVGGAGVGPAALIALAGYLIGSGLIIAGAMARMPTSTVTLLPIAIAINIVAGQINNMVGLPLYLDSIGTVLVGLLAGPAAGAATGALSNVIWGISISPASLPYSTTQVVIGLLAGVFARWGWTRRVPTAVAAGVATGVVAAFVSGPISAFIFGGANASAGRSAIVAVFQTLGLDTLGASIAQGLTVDPLDKSIAFLVAVIILRALPSRFSQRFPFAREHSVFAPRSASVLARARDVDVLAGADRASVSASIAATAPAATSAAANGQDGDGSGAAPSASGTDTTQDEEGGRL</sequence>
<feature type="transmembrane region" description="Helical" evidence="2">
    <location>
        <begin position="162"/>
        <end position="186"/>
    </location>
</feature>
<feature type="transmembrane region" description="Helical" evidence="2">
    <location>
        <begin position="104"/>
        <end position="128"/>
    </location>
</feature>
<dbReference type="KEGG" id="ngv:CDO52_17360"/>
<feature type="transmembrane region" description="Helical" evidence="2">
    <location>
        <begin position="135"/>
        <end position="156"/>
    </location>
</feature>
<gene>
    <name evidence="3" type="ORF">CDO52_17360</name>
</gene>
<dbReference type="Gene3D" id="1.10.1760.20">
    <property type="match status" value="1"/>
</dbReference>
<evidence type="ECO:0000313" key="4">
    <source>
        <dbReference type="Proteomes" id="UP000215005"/>
    </source>
</evidence>
<feature type="transmembrane region" description="Helical" evidence="2">
    <location>
        <begin position="77"/>
        <end position="98"/>
    </location>
</feature>
<name>A0A223S884_9ACTN</name>
<proteinExistence type="predicted"/>
<keyword evidence="2" id="KW-0812">Transmembrane</keyword>
<feature type="transmembrane region" description="Helical" evidence="2">
    <location>
        <begin position="7"/>
        <end position="30"/>
    </location>
</feature>
<dbReference type="EMBL" id="CP022753">
    <property type="protein sequence ID" value="ASU84330.1"/>
    <property type="molecule type" value="Genomic_DNA"/>
</dbReference>
<accession>A0A223S884</accession>
<protein>
    <submittedName>
        <fullName evidence="3">Histidine kinase</fullName>
    </submittedName>
</protein>
<evidence type="ECO:0000256" key="1">
    <source>
        <dbReference type="SAM" id="MobiDB-lite"/>
    </source>
</evidence>
<dbReference type="Proteomes" id="UP000215005">
    <property type="component" value="Chromosome"/>
</dbReference>
<feature type="transmembrane region" description="Helical" evidence="2">
    <location>
        <begin position="42"/>
        <end position="65"/>
    </location>
</feature>
<evidence type="ECO:0000313" key="3">
    <source>
        <dbReference type="EMBL" id="ASU84330.1"/>
    </source>
</evidence>
<feature type="compositionally biased region" description="Low complexity" evidence="1">
    <location>
        <begin position="306"/>
        <end position="316"/>
    </location>
</feature>
<reference evidence="3 4" key="1">
    <citation type="submission" date="2017-08" db="EMBL/GenBank/DDBJ databases">
        <title>The complete genome sequence of Nocardiopsis gilva YIM 90087.</title>
        <authorList>
            <person name="Yin M."/>
            <person name="Tang S."/>
        </authorList>
    </citation>
    <scope>NUCLEOTIDE SEQUENCE [LARGE SCALE GENOMIC DNA]</scope>
    <source>
        <strain evidence="3 4">YIM 90087</strain>
    </source>
</reference>
<keyword evidence="3" id="KW-0418">Kinase</keyword>
<organism evidence="3 4">
    <name type="scientific">Nocardiopsis gilva YIM 90087</name>
    <dbReference type="NCBI Taxonomy" id="1235441"/>
    <lineage>
        <taxon>Bacteria</taxon>
        <taxon>Bacillati</taxon>
        <taxon>Actinomycetota</taxon>
        <taxon>Actinomycetes</taxon>
        <taxon>Streptosporangiales</taxon>
        <taxon>Nocardiopsidaceae</taxon>
        <taxon>Nocardiopsis</taxon>
    </lineage>
</organism>
<dbReference type="AlphaFoldDB" id="A0A223S884"/>
<dbReference type="OrthoDB" id="4427442at2"/>
<keyword evidence="3" id="KW-0808">Transferase</keyword>
<keyword evidence="2" id="KW-1133">Transmembrane helix</keyword>
<dbReference type="RefSeq" id="WP_017617993.1">
    <property type="nucleotide sequence ID" value="NZ_ANBG01000124.1"/>
</dbReference>
<keyword evidence="2" id="KW-0472">Membrane</keyword>
<dbReference type="GO" id="GO:0016301">
    <property type="term" value="F:kinase activity"/>
    <property type="evidence" value="ECO:0007669"/>
    <property type="project" value="UniProtKB-KW"/>
</dbReference>
<keyword evidence="4" id="KW-1185">Reference proteome</keyword>